<name>A0ABS8V874_DATST</name>
<dbReference type="PRINTS" id="PR00974">
    <property type="entry name" value="RIBOSOMALS18"/>
</dbReference>
<keyword evidence="1" id="KW-0699">rRNA-binding</keyword>
<evidence type="ECO:0000256" key="5">
    <source>
        <dbReference type="ARBA" id="ARBA00035266"/>
    </source>
</evidence>
<dbReference type="InterPro" id="IPR001648">
    <property type="entry name" value="Ribosomal_bS18"/>
</dbReference>
<organism evidence="6 7">
    <name type="scientific">Datura stramonium</name>
    <name type="common">Jimsonweed</name>
    <name type="synonym">Common thornapple</name>
    <dbReference type="NCBI Taxonomy" id="4076"/>
    <lineage>
        <taxon>Eukaryota</taxon>
        <taxon>Viridiplantae</taxon>
        <taxon>Streptophyta</taxon>
        <taxon>Embryophyta</taxon>
        <taxon>Tracheophyta</taxon>
        <taxon>Spermatophyta</taxon>
        <taxon>Magnoliopsida</taxon>
        <taxon>eudicotyledons</taxon>
        <taxon>Gunneridae</taxon>
        <taxon>Pentapetalae</taxon>
        <taxon>asterids</taxon>
        <taxon>lamiids</taxon>
        <taxon>Solanales</taxon>
        <taxon>Solanaceae</taxon>
        <taxon>Solanoideae</taxon>
        <taxon>Datureae</taxon>
        <taxon>Datura</taxon>
    </lineage>
</organism>
<dbReference type="EMBL" id="JACEIK010003613">
    <property type="protein sequence ID" value="MCD9642385.1"/>
    <property type="molecule type" value="Genomic_DNA"/>
</dbReference>
<evidence type="ECO:0000256" key="3">
    <source>
        <dbReference type="ARBA" id="ARBA00022980"/>
    </source>
</evidence>
<evidence type="ECO:0000256" key="2">
    <source>
        <dbReference type="ARBA" id="ARBA00022884"/>
    </source>
</evidence>
<dbReference type="InterPro" id="IPR036870">
    <property type="entry name" value="Ribosomal_bS18_sf"/>
</dbReference>
<dbReference type="PANTHER" id="PTHR13479">
    <property type="entry name" value="30S RIBOSOMAL PROTEIN S18"/>
    <property type="match status" value="1"/>
</dbReference>
<dbReference type="Proteomes" id="UP000823775">
    <property type="component" value="Unassembled WGS sequence"/>
</dbReference>
<evidence type="ECO:0000256" key="4">
    <source>
        <dbReference type="ARBA" id="ARBA00023274"/>
    </source>
</evidence>
<gene>
    <name evidence="6" type="ORF">HAX54_029192</name>
</gene>
<keyword evidence="3" id="KW-0689">Ribosomal protein</keyword>
<dbReference type="SUPFAM" id="SSF46911">
    <property type="entry name" value="Ribosomal protein S18"/>
    <property type="match status" value="1"/>
</dbReference>
<proteinExistence type="predicted"/>
<dbReference type="Pfam" id="PF01084">
    <property type="entry name" value="Ribosomal_S18"/>
    <property type="match status" value="1"/>
</dbReference>
<evidence type="ECO:0000256" key="1">
    <source>
        <dbReference type="ARBA" id="ARBA00022730"/>
    </source>
</evidence>
<keyword evidence="4" id="KW-0687">Ribonucleoprotein</keyword>
<dbReference type="Gene3D" id="4.10.640.10">
    <property type="entry name" value="Ribosomal protein S18"/>
    <property type="match status" value="1"/>
</dbReference>
<keyword evidence="7" id="KW-1185">Reference proteome</keyword>
<keyword evidence="2" id="KW-0694">RNA-binding</keyword>
<protein>
    <recommendedName>
        <fullName evidence="5">Small ribosomal subunit protein bS18c</fullName>
    </recommendedName>
</protein>
<dbReference type="PANTHER" id="PTHR13479:SF65">
    <property type="entry name" value="F10K1.8 PROTEIN"/>
    <property type="match status" value="1"/>
</dbReference>
<comment type="caution">
    <text evidence="6">The sequence shown here is derived from an EMBL/GenBank/DDBJ whole genome shotgun (WGS) entry which is preliminary data.</text>
</comment>
<evidence type="ECO:0000313" key="7">
    <source>
        <dbReference type="Proteomes" id="UP000823775"/>
    </source>
</evidence>
<accession>A0ABS8V874</accession>
<reference evidence="6 7" key="1">
    <citation type="journal article" date="2021" name="BMC Genomics">
        <title>Datura genome reveals duplications of psychoactive alkaloid biosynthetic genes and high mutation rate following tissue culture.</title>
        <authorList>
            <person name="Rajewski A."/>
            <person name="Carter-House D."/>
            <person name="Stajich J."/>
            <person name="Litt A."/>
        </authorList>
    </citation>
    <scope>NUCLEOTIDE SEQUENCE [LARGE SCALE GENOMIC DNA]</scope>
    <source>
        <strain evidence="6">AR-01</strain>
    </source>
</reference>
<sequence>MDGNWKEAARYFEFDPDEVQNDDYAYRADMTFWPGTLMKSRILILENQEFPSPFKGMNLQLQQRKFCAKLISGLTGISAKAQRKISRDIKTARAFGLMPFTTRGTKQFVLGRTTKDFAADYGYCWACGGLIKSAQPT</sequence>
<evidence type="ECO:0000313" key="6">
    <source>
        <dbReference type="EMBL" id="MCD9642385.1"/>
    </source>
</evidence>